<accession>A0ABM1F619</accession>
<dbReference type="PANTHER" id="PTHR22774">
    <property type="entry name" value="CHOREIN N-TERMINAL DOMAIN-CONTAINING PROTEIN"/>
    <property type="match status" value="1"/>
</dbReference>
<dbReference type="Proteomes" id="UP000695022">
    <property type="component" value="Unplaced"/>
</dbReference>
<sequence>CSVVTSRLQLILDDLLWVLTDTQLKAALHFVNSLKSVIAKSNEQSKVRASKHLQVQIQNTCGQKVEARSDIQKLFAKYDIVETSYHVYCGRIDLHLCEDANPDTNVKLHSHEVKGGAMQVTLHRLIFDLYPFHIASGERKHWVKYNEGTTCHHKWVKQLLDKFREQVAQTAPGKQPPLRLMSSVTILRLDDFVVGNVTYHGQPPDPYRRKPKFCMSDKKRLYLPPDLPVLHAEWNDYYFPAETNFP</sequence>
<organism evidence="1 2">
    <name type="scientific">Priapulus caudatus</name>
    <name type="common">Priapulid worm</name>
    <dbReference type="NCBI Taxonomy" id="37621"/>
    <lineage>
        <taxon>Eukaryota</taxon>
        <taxon>Metazoa</taxon>
        <taxon>Ecdysozoa</taxon>
        <taxon>Scalidophora</taxon>
        <taxon>Priapulida</taxon>
        <taxon>Priapulimorpha</taxon>
        <taxon>Priapulimorphida</taxon>
        <taxon>Priapulidae</taxon>
        <taxon>Priapulus</taxon>
    </lineage>
</organism>
<evidence type="ECO:0000313" key="1">
    <source>
        <dbReference type="Proteomes" id="UP000695022"/>
    </source>
</evidence>
<evidence type="ECO:0000313" key="2">
    <source>
        <dbReference type="RefSeq" id="XP_014679890.1"/>
    </source>
</evidence>
<dbReference type="InterPro" id="IPR026728">
    <property type="entry name" value="BLTP3A/B"/>
</dbReference>
<dbReference type="GeneID" id="106819824"/>
<reference evidence="2" key="1">
    <citation type="submission" date="2025-08" db="UniProtKB">
        <authorList>
            <consortium name="RefSeq"/>
        </authorList>
    </citation>
    <scope>IDENTIFICATION</scope>
</reference>
<dbReference type="RefSeq" id="XP_014679890.1">
    <property type="nucleotide sequence ID" value="XM_014824404.1"/>
</dbReference>
<feature type="non-terminal residue" evidence="2">
    <location>
        <position position="246"/>
    </location>
</feature>
<feature type="non-terminal residue" evidence="2">
    <location>
        <position position="1"/>
    </location>
</feature>
<dbReference type="Pfam" id="PF24917">
    <property type="entry name" value="BLTP3A_B"/>
    <property type="match status" value="2"/>
</dbReference>
<name>A0ABM1F619_PRICU</name>
<keyword evidence="1" id="KW-1185">Reference proteome</keyword>
<proteinExistence type="predicted"/>
<gene>
    <name evidence="2" type="primary">LOC106819824</name>
</gene>
<protein>
    <submittedName>
        <fullName evidence="2">UHRF1-binding protein 1-like</fullName>
    </submittedName>
</protein>
<dbReference type="PANTHER" id="PTHR22774:SF11">
    <property type="entry name" value="CHOREIN N-TERMINAL DOMAIN-CONTAINING PROTEIN"/>
    <property type="match status" value="1"/>
</dbReference>